<dbReference type="Pfam" id="PF13173">
    <property type="entry name" value="AAA_14"/>
    <property type="match status" value="1"/>
</dbReference>
<feature type="domain" description="AAA" evidence="1">
    <location>
        <begin position="32"/>
        <end position="149"/>
    </location>
</feature>
<dbReference type="PANTHER" id="PTHR43566:SF2">
    <property type="entry name" value="DUF4143 DOMAIN-CONTAINING PROTEIN"/>
    <property type="match status" value="1"/>
</dbReference>
<sequence>MLGLMVKLPESPIGRILPRRAATAIDEALADTRVVLVNGARQCGKSTLVAQIGSAKGAEWRSLDRAATRQAAAFDPTEFVASSTPLVIDEVQRVPELMLAIKEAVDTDPRPGRFLLTGSARVLRLRSVPDALPGRMETIELWPLSQGEIDGSPDGFVDAVFAAGPELRHTSTETRADYVERITRGGFPEAVARPPRRRARFLDSYVADLINRDVIQLSEIERGPEMRALTRLVAARSGQLLVPGTLGNELGLPQPTIKRYLGLLEEVFLIKRIPAWSRNLSTRAVGTAKVAMVDSGIAANLLGLDAAALRQPSGPLGGLLEGFVAMEIARQLTWADQRIELHHYRTKDKVEVDIVLENRRGQVVAIDVKAASTVKAEDFRGLRHLADRLGSDLLTGIVLYTGQQTLPFGPRFRAIPISALWEASSTGN</sequence>
<dbReference type="Proteomes" id="UP001500443">
    <property type="component" value="Unassembled WGS sequence"/>
</dbReference>
<dbReference type="InterPro" id="IPR027417">
    <property type="entry name" value="P-loop_NTPase"/>
</dbReference>
<organism evidence="3 4">
    <name type="scientific">Streptomyces synnematoformans</name>
    <dbReference type="NCBI Taxonomy" id="415721"/>
    <lineage>
        <taxon>Bacteria</taxon>
        <taxon>Bacillati</taxon>
        <taxon>Actinomycetota</taxon>
        <taxon>Actinomycetes</taxon>
        <taxon>Kitasatosporales</taxon>
        <taxon>Streptomycetaceae</taxon>
        <taxon>Streptomyces</taxon>
    </lineage>
</organism>
<protein>
    <submittedName>
        <fullName evidence="3">ATP-binding protein</fullName>
    </submittedName>
</protein>
<comment type="caution">
    <text evidence="3">The sequence shown here is derived from an EMBL/GenBank/DDBJ whole genome shotgun (WGS) entry which is preliminary data.</text>
</comment>
<evidence type="ECO:0000313" key="3">
    <source>
        <dbReference type="EMBL" id="GAA2120661.1"/>
    </source>
</evidence>
<dbReference type="GO" id="GO:0005524">
    <property type="term" value="F:ATP binding"/>
    <property type="evidence" value="ECO:0007669"/>
    <property type="project" value="UniProtKB-KW"/>
</dbReference>
<reference evidence="3 4" key="1">
    <citation type="journal article" date="2019" name="Int. J. Syst. Evol. Microbiol.">
        <title>The Global Catalogue of Microorganisms (GCM) 10K type strain sequencing project: providing services to taxonomists for standard genome sequencing and annotation.</title>
        <authorList>
            <consortium name="The Broad Institute Genomics Platform"/>
            <consortium name="The Broad Institute Genome Sequencing Center for Infectious Disease"/>
            <person name="Wu L."/>
            <person name="Ma J."/>
        </authorList>
    </citation>
    <scope>NUCLEOTIDE SEQUENCE [LARGE SCALE GENOMIC DNA]</scope>
    <source>
        <strain evidence="3 4">JCM 15481</strain>
    </source>
</reference>
<dbReference type="InterPro" id="IPR025420">
    <property type="entry name" value="DUF4143"/>
</dbReference>
<dbReference type="InterPro" id="IPR041682">
    <property type="entry name" value="AAA_14"/>
</dbReference>
<keyword evidence="4" id="KW-1185">Reference proteome</keyword>
<evidence type="ECO:0000259" key="1">
    <source>
        <dbReference type="Pfam" id="PF13173"/>
    </source>
</evidence>
<dbReference type="SUPFAM" id="SSF52540">
    <property type="entry name" value="P-loop containing nucleoside triphosphate hydrolases"/>
    <property type="match status" value="1"/>
</dbReference>
<keyword evidence="3" id="KW-0067">ATP-binding</keyword>
<keyword evidence="3" id="KW-0547">Nucleotide-binding</keyword>
<evidence type="ECO:0000313" key="4">
    <source>
        <dbReference type="Proteomes" id="UP001500443"/>
    </source>
</evidence>
<name>A0ABN2Y2L3_9ACTN</name>
<accession>A0ABN2Y2L3</accession>
<gene>
    <name evidence="3" type="ORF">GCM10009802_23490</name>
</gene>
<dbReference type="EMBL" id="BAAAPF010000054">
    <property type="protein sequence ID" value="GAA2120661.1"/>
    <property type="molecule type" value="Genomic_DNA"/>
</dbReference>
<dbReference type="Pfam" id="PF13635">
    <property type="entry name" value="DUF4143"/>
    <property type="match status" value="1"/>
</dbReference>
<feature type="domain" description="DUF4143" evidence="2">
    <location>
        <begin position="212"/>
        <end position="370"/>
    </location>
</feature>
<evidence type="ECO:0000259" key="2">
    <source>
        <dbReference type="Pfam" id="PF13635"/>
    </source>
</evidence>
<proteinExistence type="predicted"/>
<dbReference type="PANTHER" id="PTHR43566">
    <property type="entry name" value="CONSERVED PROTEIN"/>
    <property type="match status" value="1"/>
</dbReference>